<evidence type="ECO:0000256" key="7">
    <source>
        <dbReference type="ARBA" id="ARBA00014680"/>
    </source>
</evidence>
<dbReference type="Gene3D" id="3.90.1170.30">
    <property type="entry name" value="Pyrimidine nucleoside phosphorylase-like, C-terminal domain"/>
    <property type="match status" value="1"/>
</dbReference>
<dbReference type="InterPro" id="IPR000312">
    <property type="entry name" value="Glycosyl_Trfase_fam3"/>
</dbReference>
<dbReference type="EC" id="2.4.2.2" evidence="6"/>
<dbReference type="NCBIfam" id="TIGR02644">
    <property type="entry name" value="Y_phosphoryl"/>
    <property type="match status" value="1"/>
</dbReference>
<dbReference type="InterPro" id="IPR036566">
    <property type="entry name" value="PYNP-like_C_sf"/>
</dbReference>
<dbReference type="GO" id="GO:1990904">
    <property type="term" value="C:ribonucleoprotein complex"/>
    <property type="evidence" value="ECO:0007669"/>
    <property type="project" value="UniProtKB-UniRule"/>
</dbReference>
<name>A0A4V2UUW8_9BACL</name>
<evidence type="ECO:0000313" key="15">
    <source>
        <dbReference type="Proteomes" id="UP000294937"/>
    </source>
</evidence>
<comment type="subunit">
    <text evidence="5">Homodimer.</text>
</comment>
<keyword evidence="12" id="KW-0689">Ribosomal protein</keyword>
<dbReference type="GO" id="GO:0005840">
    <property type="term" value="C:ribosome"/>
    <property type="evidence" value="ECO:0007669"/>
    <property type="project" value="UniProtKB-KW"/>
</dbReference>
<evidence type="ECO:0000256" key="1">
    <source>
        <dbReference type="ARBA" id="ARBA00001066"/>
    </source>
</evidence>
<dbReference type="SMART" id="SM00941">
    <property type="entry name" value="PYNP_C"/>
    <property type="match status" value="1"/>
</dbReference>
<dbReference type="InterPro" id="IPR035902">
    <property type="entry name" value="Nuc_phospho_transferase"/>
</dbReference>
<keyword evidence="12" id="KW-0687">Ribonucleoprotein</keyword>
<evidence type="ECO:0000256" key="5">
    <source>
        <dbReference type="ARBA" id="ARBA00011738"/>
    </source>
</evidence>
<dbReference type="FunFam" id="3.40.1030.10:FF:000003">
    <property type="entry name" value="Pyrimidine-nucleoside phosphorylase"/>
    <property type="match status" value="1"/>
</dbReference>
<dbReference type="GO" id="GO:0004645">
    <property type="term" value="F:1,4-alpha-oligoglucan phosphorylase activity"/>
    <property type="evidence" value="ECO:0007669"/>
    <property type="project" value="InterPro"/>
</dbReference>
<dbReference type="Proteomes" id="UP000294937">
    <property type="component" value="Unassembled WGS sequence"/>
</dbReference>
<comment type="catalytic activity">
    <reaction evidence="10">
        <text>uridine + phosphate = alpha-D-ribose 1-phosphate + uracil</text>
        <dbReference type="Rhea" id="RHEA:24388"/>
        <dbReference type="ChEBI" id="CHEBI:16704"/>
        <dbReference type="ChEBI" id="CHEBI:17568"/>
        <dbReference type="ChEBI" id="CHEBI:43474"/>
        <dbReference type="ChEBI" id="CHEBI:57720"/>
        <dbReference type="EC" id="2.4.2.2"/>
    </reaction>
</comment>
<dbReference type="InterPro" id="IPR013102">
    <property type="entry name" value="PYNP_C"/>
</dbReference>
<dbReference type="GO" id="GO:0006213">
    <property type="term" value="P:pyrimidine nucleoside metabolic process"/>
    <property type="evidence" value="ECO:0007669"/>
    <property type="project" value="InterPro"/>
</dbReference>
<dbReference type="Pfam" id="PF07831">
    <property type="entry name" value="PYNP_C"/>
    <property type="match status" value="1"/>
</dbReference>
<keyword evidence="8" id="KW-0328">Glycosyltransferase</keyword>
<dbReference type="GO" id="GO:0006412">
    <property type="term" value="P:translation"/>
    <property type="evidence" value="ECO:0007669"/>
    <property type="project" value="InterPro"/>
</dbReference>
<comment type="cofactor">
    <cofactor evidence="2">
        <name>K(+)</name>
        <dbReference type="ChEBI" id="CHEBI:29103"/>
    </cofactor>
</comment>
<accession>A0A4V2UUW8</accession>
<dbReference type="PANTHER" id="PTHR10515">
    <property type="entry name" value="THYMIDINE PHOSPHORYLASE"/>
    <property type="match status" value="1"/>
</dbReference>
<reference evidence="14 15" key="1">
    <citation type="submission" date="2019-03" db="EMBL/GenBank/DDBJ databases">
        <title>Genomic Encyclopedia of Type Strains, Phase IV (KMG-IV): sequencing the most valuable type-strain genomes for metagenomic binning, comparative biology and taxonomic classification.</title>
        <authorList>
            <person name="Goeker M."/>
        </authorList>
    </citation>
    <scope>NUCLEOTIDE SEQUENCE [LARGE SCALE GENOMIC DNA]</scope>
    <source>
        <strain evidence="14 15">DSM 45707</strain>
    </source>
</reference>
<dbReference type="GO" id="GO:0009032">
    <property type="term" value="F:thymidine phosphorylase activity"/>
    <property type="evidence" value="ECO:0007669"/>
    <property type="project" value="TreeGrafter"/>
</dbReference>
<evidence type="ECO:0000256" key="2">
    <source>
        <dbReference type="ARBA" id="ARBA00001958"/>
    </source>
</evidence>
<comment type="catalytic activity">
    <reaction evidence="1">
        <text>2'-deoxyuridine + phosphate = 2-deoxy-alpha-D-ribose 1-phosphate + uracil</text>
        <dbReference type="Rhea" id="RHEA:22824"/>
        <dbReference type="ChEBI" id="CHEBI:16450"/>
        <dbReference type="ChEBI" id="CHEBI:17568"/>
        <dbReference type="ChEBI" id="CHEBI:43474"/>
        <dbReference type="ChEBI" id="CHEBI:57259"/>
        <dbReference type="EC" id="2.4.2.2"/>
    </reaction>
</comment>
<evidence type="ECO:0000256" key="10">
    <source>
        <dbReference type="ARBA" id="ARBA00048453"/>
    </source>
</evidence>
<dbReference type="PROSITE" id="PS00647">
    <property type="entry name" value="THYMID_PHOSPHORYLASE"/>
    <property type="match status" value="1"/>
</dbReference>
<dbReference type="NCBIfam" id="NF004747">
    <property type="entry name" value="PRK06078.1"/>
    <property type="match status" value="1"/>
</dbReference>
<dbReference type="Pfam" id="PF00591">
    <property type="entry name" value="Glycos_transf_3"/>
    <property type="match status" value="1"/>
</dbReference>
<dbReference type="InterPro" id="IPR017459">
    <property type="entry name" value="Glycosyl_Trfase_fam3_N_dom"/>
</dbReference>
<evidence type="ECO:0000256" key="9">
    <source>
        <dbReference type="ARBA" id="ARBA00022679"/>
    </source>
</evidence>
<dbReference type="GO" id="GO:0005829">
    <property type="term" value="C:cytosol"/>
    <property type="evidence" value="ECO:0007669"/>
    <property type="project" value="TreeGrafter"/>
</dbReference>
<dbReference type="SUPFAM" id="SSF47648">
    <property type="entry name" value="Nucleoside phosphorylase/phosphoribosyltransferase N-terminal domain"/>
    <property type="match status" value="1"/>
</dbReference>
<dbReference type="InterPro" id="IPR036320">
    <property type="entry name" value="Glycosyl_Trfase_fam3_N_dom_sf"/>
</dbReference>
<proteinExistence type="inferred from homology"/>
<dbReference type="Gene3D" id="1.20.970.10">
    <property type="entry name" value="Transferase, Pyrimidine Nucleoside Phosphorylase, Chain C"/>
    <property type="match status" value="1"/>
</dbReference>
<organism evidence="14 15">
    <name type="scientific">Hazenella coriacea</name>
    <dbReference type="NCBI Taxonomy" id="1179467"/>
    <lineage>
        <taxon>Bacteria</taxon>
        <taxon>Bacillati</taxon>
        <taxon>Bacillota</taxon>
        <taxon>Bacilli</taxon>
        <taxon>Bacillales</taxon>
        <taxon>Thermoactinomycetaceae</taxon>
        <taxon>Hazenella</taxon>
    </lineage>
</organism>
<evidence type="ECO:0000256" key="11">
    <source>
        <dbReference type="ARBA" id="ARBA00048525"/>
    </source>
</evidence>
<dbReference type="RefSeq" id="WP_131925808.1">
    <property type="nucleotide sequence ID" value="NZ_SMAG01000007.1"/>
</dbReference>
<comment type="caution">
    <text evidence="14">The sequence shown here is derived from an EMBL/GenBank/DDBJ whole genome shotgun (WGS) entry which is preliminary data.</text>
</comment>
<comment type="function">
    <text evidence="3">Catalyzes phosphorolysis of the pyrimidine nucleosides uridine, thymidine and 2'-deoxyuridine with the formation of the corresponding pyrimidine base and ribose-1-phosphate.</text>
</comment>
<dbReference type="OrthoDB" id="9763887at2"/>
<keyword evidence="15" id="KW-1185">Reference proteome</keyword>
<dbReference type="InterPro" id="IPR013810">
    <property type="entry name" value="Ribosomal_uS5_N"/>
</dbReference>
<dbReference type="SUPFAM" id="SSF52418">
    <property type="entry name" value="Nucleoside phosphorylase/phosphoribosyltransferase catalytic domain"/>
    <property type="match status" value="1"/>
</dbReference>
<dbReference type="InterPro" id="IPR018090">
    <property type="entry name" value="Pyrmidine_PPas_bac/euk"/>
</dbReference>
<keyword evidence="9" id="KW-0808">Transferase</keyword>
<dbReference type="GO" id="GO:0003735">
    <property type="term" value="F:structural constituent of ribosome"/>
    <property type="evidence" value="ECO:0007669"/>
    <property type="project" value="UniProtKB-UniRule"/>
</dbReference>
<evidence type="ECO:0000256" key="8">
    <source>
        <dbReference type="ARBA" id="ARBA00022676"/>
    </source>
</evidence>
<gene>
    <name evidence="14" type="ORF">EDD58_107115</name>
</gene>
<dbReference type="PANTHER" id="PTHR10515:SF0">
    <property type="entry name" value="THYMIDINE PHOSPHORYLASE"/>
    <property type="match status" value="1"/>
</dbReference>
<dbReference type="GO" id="GO:0003723">
    <property type="term" value="F:RNA binding"/>
    <property type="evidence" value="ECO:0007669"/>
    <property type="project" value="InterPro"/>
</dbReference>
<evidence type="ECO:0000256" key="12">
    <source>
        <dbReference type="PROSITE-ProRule" id="PRU00268"/>
    </source>
</evidence>
<dbReference type="EMBL" id="SMAG01000007">
    <property type="protein sequence ID" value="TCS93467.1"/>
    <property type="molecule type" value="Genomic_DNA"/>
</dbReference>
<dbReference type="Gene3D" id="3.40.1030.10">
    <property type="entry name" value="Nucleoside phosphorylase/phosphoribosyltransferase catalytic domain"/>
    <property type="match status" value="1"/>
</dbReference>
<sequence>MNTVEIIRKKRDGHELTTAEIQYLIEGYANEMIPDYQMAAWAMAVYYQGMTSRETADLTMAMVKSGDQVDLSSIQGKKVDKHSTGGVGDTTTLVLAPLVAAAGVPVAKLSGRGLGHTGGTVDKLESIRGFSTELSTPEFVDLVNEHQIAVMGQTADLTPADKKLYALRDVTATVDSIPLIASSIMSKKIAAGADAIVLDVKTGDGAFMKEEADAIRLAKAMVEIGQHVGRETVAVVSDMSQPLGLAIGNAIEIKEAIETLQGKGPQDLTELSLVLGTQMLLLSGKYETTEEARQKLEQCIRDGSALEKLKVFISGQHGDVTSVENLEKLSQTEQQTPVLSEKAGYVESIQAEEIGLCAMKLGAGRATKDDEIDHQVGIILHKKVGDYVEMGEPLATLFVNRKRELAEVKQRLLGAIHLTDQEVLAPTLIRCLVTPKGVLRF</sequence>
<dbReference type="InterPro" id="IPR017872">
    <property type="entry name" value="Pyrmidine_PPase_CS"/>
</dbReference>
<evidence type="ECO:0000256" key="3">
    <source>
        <dbReference type="ARBA" id="ARBA00003877"/>
    </source>
</evidence>
<evidence type="ECO:0000313" key="14">
    <source>
        <dbReference type="EMBL" id="TCS93467.1"/>
    </source>
</evidence>
<evidence type="ECO:0000256" key="6">
    <source>
        <dbReference type="ARBA" id="ARBA00011889"/>
    </source>
</evidence>
<dbReference type="AlphaFoldDB" id="A0A4V2UUW8"/>
<dbReference type="NCBIfam" id="NF004490">
    <property type="entry name" value="PRK05820.1"/>
    <property type="match status" value="1"/>
</dbReference>
<dbReference type="GO" id="GO:0006206">
    <property type="term" value="P:pyrimidine nucleobase metabolic process"/>
    <property type="evidence" value="ECO:0007669"/>
    <property type="project" value="InterPro"/>
</dbReference>
<comment type="catalytic activity">
    <reaction evidence="11">
        <text>thymidine + phosphate = 2-deoxy-alpha-D-ribose 1-phosphate + thymine</text>
        <dbReference type="Rhea" id="RHEA:16037"/>
        <dbReference type="ChEBI" id="CHEBI:17748"/>
        <dbReference type="ChEBI" id="CHEBI:17821"/>
        <dbReference type="ChEBI" id="CHEBI:43474"/>
        <dbReference type="ChEBI" id="CHEBI:57259"/>
        <dbReference type="EC" id="2.4.2.2"/>
    </reaction>
</comment>
<comment type="similarity">
    <text evidence="4">Belongs to the thymidine/pyrimidine-nucleoside phosphorylase family.</text>
</comment>
<evidence type="ECO:0000256" key="4">
    <source>
        <dbReference type="ARBA" id="ARBA00006915"/>
    </source>
</evidence>
<protein>
    <recommendedName>
        <fullName evidence="7">Pyrimidine-nucleoside phosphorylase</fullName>
        <ecNumber evidence="6">2.4.2.2</ecNumber>
    </recommendedName>
</protein>
<dbReference type="InterPro" id="IPR000053">
    <property type="entry name" value="Thymidine/pyrmidine_PPase"/>
</dbReference>
<feature type="domain" description="S5 DRBM" evidence="13">
    <location>
        <begin position="208"/>
        <end position="271"/>
    </location>
</feature>
<dbReference type="SUPFAM" id="SSF54680">
    <property type="entry name" value="Pyrimidine nucleoside phosphorylase C-terminal domain"/>
    <property type="match status" value="1"/>
</dbReference>
<dbReference type="Pfam" id="PF02885">
    <property type="entry name" value="Glycos_trans_3N"/>
    <property type="match status" value="1"/>
</dbReference>
<dbReference type="PIRSF" id="PIRSF000478">
    <property type="entry name" value="TP_PyNP"/>
    <property type="match status" value="1"/>
</dbReference>
<dbReference type="PROSITE" id="PS50881">
    <property type="entry name" value="S5_DSRBD"/>
    <property type="match status" value="1"/>
</dbReference>
<evidence type="ECO:0000259" key="13">
    <source>
        <dbReference type="PROSITE" id="PS50881"/>
    </source>
</evidence>